<feature type="region of interest" description="Disordered" evidence="8">
    <location>
        <begin position="299"/>
        <end position="391"/>
    </location>
</feature>
<evidence type="ECO:0000256" key="5">
    <source>
        <dbReference type="ARBA" id="ARBA00023136"/>
    </source>
</evidence>
<evidence type="ECO:0000256" key="7">
    <source>
        <dbReference type="ARBA" id="ARBA00023288"/>
    </source>
</evidence>
<keyword evidence="7" id="KW-0449">Lipoprotein</keyword>
<sequence>DLHTEAEPRNGLRCYSCVDEDGVGCTSNSSATVPCRGHHNMCLEGIGRTRTGGADSALVTFKGCATPAMCQSSLLALVQELDDAQVYCCTGSLCNTRIMDGRVVEGRPSHPAGPVTCLPRSPTHAATPRPDCILEEDVVPVAGGHPPLAGSHGDQGAETTESSEGRGWEEGGAFVARDHAVSPTGGQGGVPHPDPAATGGPATVVLEGGSRSEPGSTETRENAREIPAGAGLAHTEEEEEECEEETNDSARDHIPGEPFVSSGSTGSPRFDHGDGSTESSPHVGASPALGARVFVAERDGHSSADSPPSAGSTAVSPGNGVIAEGAGHGATDSPSLFAAGGSGTESRTGSARESFVAEGRATSAPDSSAVASGETHSTDGRNPGSPGNRIDAVVHNPYLATRPNESFFSEDKEEGSSPPSATPANLTGTVLAAGGAGARSQRGKNKTLCSKRPGAAPVSHGLSSHDMPARAGHAAPPGAPETVAKPEGSERTEGDRDWPTISFPITVETPNSSLRGPLGNASAPGLDPVEGLVRNTSGWLYTNTAGKPRPPYPSGAFGLGSNLGLVALTLLLAVLLH</sequence>
<dbReference type="PANTHER" id="PTHR10624">
    <property type="entry name" value="UROKINASE PLASMINOGEN ACTIVATOR SURFACE RECEPTOR-RELATED"/>
    <property type="match status" value="1"/>
</dbReference>
<dbReference type="PANTHER" id="PTHR10624:SF6">
    <property type="entry name" value="UROKINASE PLASMINOGEN ACTIVATOR SURFACE RECEPTOR"/>
    <property type="match status" value="1"/>
</dbReference>
<evidence type="ECO:0000313" key="12">
    <source>
        <dbReference type="Proteomes" id="UP000765507"/>
    </source>
</evidence>
<name>A0A8T1RWN1_CHESE</name>
<dbReference type="InterPro" id="IPR045860">
    <property type="entry name" value="Snake_toxin-like_sf"/>
</dbReference>
<dbReference type="CDD" id="cd23558">
    <property type="entry name" value="TFP_LU_ECD_uPAR_rpt3"/>
    <property type="match status" value="1"/>
</dbReference>
<dbReference type="GO" id="GO:0098552">
    <property type="term" value="C:side of membrane"/>
    <property type="evidence" value="ECO:0007669"/>
    <property type="project" value="UniProtKB-KW"/>
</dbReference>
<gene>
    <name evidence="11" type="primary">PLAUR</name>
    <name evidence="11" type="ORF">G0U57_011507</name>
</gene>
<evidence type="ECO:0000256" key="1">
    <source>
        <dbReference type="ARBA" id="ARBA00004609"/>
    </source>
</evidence>
<keyword evidence="11" id="KW-0675">Receptor</keyword>
<keyword evidence="5 9" id="KW-0472">Membrane</keyword>
<evidence type="ECO:0000256" key="6">
    <source>
        <dbReference type="ARBA" id="ARBA00023180"/>
    </source>
</evidence>
<dbReference type="Proteomes" id="UP000765507">
    <property type="component" value="Unassembled WGS sequence"/>
</dbReference>
<dbReference type="GO" id="GO:0005886">
    <property type="term" value="C:plasma membrane"/>
    <property type="evidence" value="ECO:0007669"/>
    <property type="project" value="UniProtKB-SubCell"/>
</dbReference>
<keyword evidence="2" id="KW-1003">Cell membrane</keyword>
<dbReference type="AlphaFoldDB" id="A0A8T1RWN1"/>
<organism evidence="11 12">
    <name type="scientific">Chelydra serpentina</name>
    <name type="common">Snapping turtle</name>
    <name type="synonym">Testudo serpentina</name>
    <dbReference type="NCBI Taxonomy" id="8475"/>
    <lineage>
        <taxon>Eukaryota</taxon>
        <taxon>Metazoa</taxon>
        <taxon>Chordata</taxon>
        <taxon>Craniata</taxon>
        <taxon>Vertebrata</taxon>
        <taxon>Euteleostomi</taxon>
        <taxon>Archelosauria</taxon>
        <taxon>Testudinata</taxon>
        <taxon>Testudines</taxon>
        <taxon>Cryptodira</taxon>
        <taxon>Durocryptodira</taxon>
        <taxon>Americhelydia</taxon>
        <taxon>Chelydroidea</taxon>
        <taxon>Chelydridae</taxon>
        <taxon>Chelydra</taxon>
    </lineage>
</organism>
<feature type="compositionally biased region" description="Polar residues" evidence="8">
    <location>
        <begin position="303"/>
        <end position="316"/>
    </location>
</feature>
<proteinExistence type="predicted"/>
<feature type="compositionally biased region" description="Polar residues" evidence="8">
    <location>
        <begin position="417"/>
        <end position="426"/>
    </location>
</feature>
<dbReference type="SUPFAM" id="SSF57302">
    <property type="entry name" value="Snake toxin-like"/>
    <property type="match status" value="1"/>
</dbReference>
<keyword evidence="12" id="KW-1185">Reference proteome</keyword>
<keyword evidence="4" id="KW-0732">Signal</keyword>
<reference evidence="11 12" key="1">
    <citation type="journal article" date="2020" name="G3 (Bethesda)">
        <title>Draft Genome of the Common Snapping Turtle, Chelydra serpentina, a Model for Phenotypic Plasticity in Reptiles.</title>
        <authorList>
            <person name="Das D."/>
            <person name="Singh S.K."/>
            <person name="Bierstedt J."/>
            <person name="Erickson A."/>
            <person name="Galli G.L.J."/>
            <person name="Crossley D.A. 2nd"/>
            <person name="Rhen T."/>
        </authorList>
    </citation>
    <scope>NUCLEOTIDE SEQUENCE [LARGE SCALE GENOMIC DNA]</scope>
    <source>
        <strain evidence="11">KW</strain>
    </source>
</reference>
<dbReference type="SMART" id="SM00134">
    <property type="entry name" value="LU"/>
    <property type="match status" value="1"/>
</dbReference>
<evidence type="ECO:0000256" key="4">
    <source>
        <dbReference type="ARBA" id="ARBA00022729"/>
    </source>
</evidence>
<feature type="compositionally biased region" description="Basic and acidic residues" evidence="8">
    <location>
        <begin position="487"/>
        <end position="498"/>
    </location>
</feature>
<dbReference type="OrthoDB" id="9428459at2759"/>
<feature type="region of interest" description="Disordered" evidence="8">
    <location>
        <begin position="140"/>
        <end position="167"/>
    </location>
</feature>
<evidence type="ECO:0000256" key="2">
    <source>
        <dbReference type="ARBA" id="ARBA00022475"/>
    </source>
</evidence>
<feature type="domain" description="UPAR/Ly6" evidence="10">
    <location>
        <begin position="12"/>
        <end position="105"/>
    </location>
</feature>
<evidence type="ECO:0000259" key="10">
    <source>
        <dbReference type="SMART" id="SM00134"/>
    </source>
</evidence>
<accession>A0A8T1RWN1</accession>
<keyword evidence="9" id="KW-1133">Transmembrane helix</keyword>
<feature type="transmembrane region" description="Helical" evidence="9">
    <location>
        <begin position="556"/>
        <end position="576"/>
    </location>
</feature>
<feature type="region of interest" description="Disordered" evidence="8">
    <location>
        <begin position="434"/>
        <end position="499"/>
    </location>
</feature>
<feature type="region of interest" description="Disordered" evidence="8">
    <location>
        <begin position="179"/>
        <end position="286"/>
    </location>
</feature>
<comment type="caution">
    <text evidence="11">The sequence shown here is derived from an EMBL/GenBank/DDBJ whole genome shotgun (WGS) entry which is preliminary data.</text>
</comment>
<evidence type="ECO:0000256" key="8">
    <source>
        <dbReference type="SAM" id="MobiDB-lite"/>
    </source>
</evidence>
<feature type="region of interest" description="Disordered" evidence="8">
    <location>
        <begin position="407"/>
        <end position="426"/>
    </location>
</feature>
<feature type="compositionally biased region" description="Acidic residues" evidence="8">
    <location>
        <begin position="236"/>
        <end position="247"/>
    </location>
</feature>
<dbReference type="Gene3D" id="2.10.60.10">
    <property type="entry name" value="CD59"/>
    <property type="match status" value="1"/>
</dbReference>
<evidence type="ECO:0000256" key="3">
    <source>
        <dbReference type="ARBA" id="ARBA00022622"/>
    </source>
</evidence>
<evidence type="ECO:0000313" key="11">
    <source>
        <dbReference type="EMBL" id="KAG6921008.1"/>
    </source>
</evidence>
<dbReference type="InterPro" id="IPR016054">
    <property type="entry name" value="LY6_UPA_recep-like"/>
</dbReference>
<dbReference type="GO" id="GO:0030154">
    <property type="term" value="P:cell differentiation"/>
    <property type="evidence" value="ECO:0007669"/>
    <property type="project" value="UniProtKB-ARBA"/>
</dbReference>
<keyword evidence="9" id="KW-0812">Transmembrane</keyword>
<keyword evidence="3" id="KW-0336">GPI-anchor</keyword>
<dbReference type="EMBL" id="JAHGAV010003013">
    <property type="protein sequence ID" value="KAG6921008.1"/>
    <property type="molecule type" value="Genomic_DNA"/>
</dbReference>
<comment type="subcellular location">
    <subcellularLocation>
        <location evidence="1">Cell membrane</location>
        <topology evidence="1">Lipid-anchor</topology>
        <topology evidence="1">GPI-anchor</topology>
    </subcellularLocation>
</comment>
<keyword evidence="6" id="KW-0325">Glycoprotein</keyword>
<evidence type="ECO:0000256" key="9">
    <source>
        <dbReference type="SAM" id="Phobius"/>
    </source>
</evidence>
<protein>
    <submittedName>
        <fullName evidence="11">Plasminogen activator, urokinase receptor</fullName>
    </submittedName>
</protein>
<dbReference type="Pfam" id="PF00021">
    <property type="entry name" value="UPAR_LY6"/>
    <property type="match status" value="1"/>
</dbReference>
<feature type="non-terminal residue" evidence="11">
    <location>
        <position position="1"/>
    </location>
</feature>